<dbReference type="Proteomes" id="UP000692954">
    <property type="component" value="Unassembled WGS sequence"/>
</dbReference>
<comment type="caution">
    <text evidence="2">The sequence shown here is derived from an EMBL/GenBank/DDBJ whole genome shotgun (WGS) entry which is preliminary data.</text>
</comment>
<keyword evidence="1" id="KW-1133">Transmembrane helix</keyword>
<proteinExistence type="predicted"/>
<keyword evidence="1" id="KW-0812">Transmembrane</keyword>
<accession>A0A8S1QTR3</accession>
<feature type="transmembrane region" description="Helical" evidence="1">
    <location>
        <begin position="172"/>
        <end position="201"/>
    </location>
</feature>
<reference evidence="2" key="1">
    <citation type="submission" date="2021-01" db="EMBL/GenBank/DDBJ databases">
        <authorList>
            <consortium name="Genoscope - CEA"/>
            <person name="William W."/>
        </authorList>
    </citation>
    <scope>NUCLEOTIDE SEQUENCE</scope>
</reference>
<name>A0A8S1QTR3_9CILI</name>
<feature type="transmembrane region" description="Helical" evidence="1">
    <location>
        <begin position="133"/>
        <end position="152"/>
    </location>
</feature>
<protein>
    <recommendedName>
        <fullName evidence="4">Transmembrane protein</fullName>
    </recommendedName>
</protein>
<evidence type="ECO:0000313" key="2">
    <source>
        <dbReference type="EMBL" id="CAD8118224.1"/>
    </source>
</evidence>
<gene>
    <name evidence="2" type="ORF">PSON_ATCC_30995.1.T1160127</name>
</gene>
<organism evidence="2 3">
    <name type="scientific">Paramecium sonneborni</name>
    <dbReference type="NCBI Taxonomy" id="65129"/>
    <lineage>
        <taxon>Eukaryota</taxon>
        <taxon>Sar</taxon>
        <taxon>Alveolata</taxon>
        <taxon>Ciliophora</taxon>
        <taxon>Intramacronucleata</taxon>
        <taxon>Oligohymenophorea</taxon>
        <taxon>Peniculida</taxon>
        <taxon>Parameciidae</taxon>
        <taxon>Paramecium</taxon>
    </lineage>
</organism>
<evidence type="ECO:0000256" key="1">
    <source>
        <dbReference type="SAM" id="Phobius"/>
    </source>
</evidence>
<sequence>MDSSIQILENRCQLCKKLSDYLFTINDTCVISKMINKIYIPKTILRGSKLCKKCQKVVQSKIRSKRYVKCLKCKCYYEYLDIYEYQIVQSICPICKFQFKHCWIHESKPSLFRQNERRLPCYKCAKSVILRNIIKSLALFIISPVLICFEGIEGVDEWPCLLQALFFLPLPITIPITILIIIFSKLLNIFFSISCFIQFIWSKQQQQKQWFV</sequence>
<evidence type="ECO:0008006" key="4">
    <source>
        <dbReference type="Google" id="ProtNLM"/>
    </source>
</evidence>
<keyword evidence="1" id="KW-0472">Membrane</keyword>
<dbReference type="EMBL" id="CAJJDN010000116">
    <property type="protein sequence ID" value="CAD8118224.1"/>
    <property type="molecule type" value="Genomic_DNA"/>
</dbReference>
<keyword evidence="3" id="KW-1185">Reference proteome</keyword>
<evidence type="ECO:0000313" key="3">
    <source>
        <dbReference type="Proteomes" id="UP000692954"/>
    </source>
</evidence>
<dbReference type="AlphaFoldDB" id="A0A8S1QTR3"/>